<feature type="compositionally biased region" description="Polar residues" evidence="1">
    <location>
        <begin position="160"/>
        <end position="171"/>
    </location>
</feature>
<keyword evidence="2" id="KW-0472">Membrane</keyword>
<name>A0A165UUT3_9AGAM</name>
<gene>
    <name evidence="3" type="ORF">NEOLEDRAFT_1057586</name>
</gene>
<evidence type="ECO:0000313" key="3">
    <source>
        <dbReference type="EMBL" id="KZT28735.1"/>
    </source>
</evidence>
<feature type="transmembrane region" description="Helical" evidence="2">
    <location>
        <begin position="252"/>
        <end position="269"/>
    </location>
</feature>
<keyword evidence="4" id="KW-1185">Reference proteome</keyword>
<dbReference type="OrthoDB" id="3266087at2759"/>
<evidence type="ECO:0000256" key="2">
    <source>
        <dbReference type="SAM" id="Phobius"/>
    </source>
</evidence>
<dbReference type="AlphaFoldDB" id="A0A165UUT3"/>
<evidence type="ECO:0000313" key="4">
    <source>
        <dbReference type="Proteomes" id="UP000076761"/>
    </source>
</evidence>
<feature type="compositionally biased region" description="Low complexity" evidence="1">
    <location>
        <begin position="1"/>
        <end position="20"/>
    </location>
</feature>
<sequence length="334" mass="36675">MASSVGSSSSPGKHSNGSASPPKKPNLSSSTSTLDPSFLLRPPIVSITAPTPEGSPGGTPTRRSVSDSLVPGAQETPASPKSIGKRKAEDVEVMSAVPRHIHHPSFVLPTPEHSERCVHPSDASRVPPSYRTPKRARLSSPGESPSQSRQGSVNRMPKGSWSSHTSSNIHTLSPPRDPSTRSASTRNHRHNEVDRHSVSQASIPMSAIVTPHVPSISRSSTYHMRDPRRPPKVQPTPWSLRFRSQEEDGSPIHAWFFFIGLVLFPLWWLTSFLPIPRTREVGGTDTEKAVTLDDPQIEHDARSWRLRCRIMAVVSLFTYVPFVVLIAVFVSRRS</sequence>
<feature type="compositionally biased region" description="Polar residues" evidence="1">
    <location>
        <begin position="141"/>
        <end position="153"/>
    </location>
</feature>
<evidence type="ECO:0000256" key="1">
    <source>
        <dbReference type="SAM" id="MobiDB-lite"/>
    </source>
</evidence>
<organism evidence="3 4">
    <name type="scientific">Neolentinus lepideus HHB14362 ss-1</name>
    <dbReference type="NCBI Taxonomy" id="1314782"/>
    <lineage>
        <taxon>Eukaryota</taxon>
        <taxon>Fungi</taxon>
        <taxon>Dikarya</taxon>
        <taxon>Basidiomycota</taxon>
        <taxon>Agaricomycotina</taxon>
        <taxon>Agaricomycetes</taxon>
        <taxon>Gloeophyllales</taxon>
        <taxon>Gloeophyllaceae</taxon>
        <taxon>Neolentinus</taxon>
    </lineage>
</organism>
<accession>A0A165UUT3</accession>
<protein>
    <submittedName>
        <fullName evidence="3">Uncharacterized protein</fullName>
    </submittedName>
</protein>
<keyword evidence="2" id="KW-0812">Transmembrane</keyword>
<feature type="transmembrane region" description="Helical" evidence="2">
    <location>
        <begin position="310"/>
        <end position="330"/>
    </location>
</feature>
<dbReference type="Proteomes" id="UP000076761">
    <property type="component" value="Unassembled WGS sequence"/>
</dbReference>
<proteinExistence type="predicted"/>
<dbReference type="STRING" id="1314782.A0A165UUT3"/>
<keyword evidence="2" id="KW-1133">Transmembrane helix</keyword>
<feature type="region of interest" description="Disordered" evidence="1">
    <location>
        <begin position="1"/>
        <end position="237"/>
    </location>
</feature>
<dbReference type="EMBL" id="KV425556">
    <property type="protein sequence ID" value="KZT28735.1"/>
    <property type="molecule type" value="Genomic_DNA"/>
</dbReference>
<feature type="compositionally biased region" description="Polar residues" evidence="1">
    <location>
        <begin position="26"/>
        <end position="35"/>
    </location>
</feature>
<reference evidence="3 4" key="1">
    <citation type="journal article" date="2016" name="Mol. Biol. Evol.">
        <title>Comparative Genomics of Early-Diverging Mushroom-Forming Fungi Provides Insights into the Origins of Lignocellulose Decay Capabilities.</title>
        <authorList>
            <person name="Nagy L.G."/>
            <person name="Riley R."/>
            <person name="Tritt A."/>
            <person name="Adam C."/>
            <person name="Daum C."/>
            <person name="Floudas D."/>
            <person name="Sun H."/>
            <person name="Yadav J.S."/>
            <person name="Pangilinan J."/>
            <person name="Larsson K.H."/>
            <person name="Matsuura K."/>
            <person name="Barry K."/>
            <person name="Labutti K."/>
            <person name="Kuo R."/>
            <person name="Ohm R.A."/>
            <person name="Bhattacharya S.S."/>
            <person name="Shirouzu T."/>
            <person name="Yoshinaga Y."/>
            <person name="Martin F.M."/>
            <person name="Grigoriev I.V."/>
            <person name="Hibbett D.S."/>
        </authorList>
    </citation>
    <scope>NUCLEOTIDE SEQUENCE [LARGE SCALE GENOMIC DNA]</scope>
    <source>
        <strain evidence="3 4">HHB14362 ss-1</strain>
    </source>
</reference>
<feature type="compositionally biased region" description="Low complexity" evidence="1">
    <location>
        <begin position="48"/>
        <end position="61"/>
    </location>
</feature>
<dbReference type="InParanoid" id="A0A165UUT3"/>